<keyword evidence="1" id="KW-1133">Transmembrane helix</keyword>
<dbReference type="InterPro" id="IPR025664">
    <property type="entry name" value="Spore_III_AC/AD"/>
</dbReference>
<dbReference type="Pfam" id="PF06686">
    <property type="entry name" value="SpoIIIAC"/>
    <property type="match status" value="2"/>
</dbReference>
<evidence type="ECO:0000256" key="1">
    <source>
        <dbReference type="SAM" id="Phobius"/>
    </source>
</evidence>
<dbReference type="InterPro" id="IPR014211">
    <property type="entry name" value="Spore_III_AD"/>
</dbReference>
<reference evidence="2 3" key="1">
    <citation type="submission" date="2020-08" db="EMBL/GenBank/DDBJ databases">
        <title>Genomic Encyclopedia of Type Strains, Phase IV (KMG-IV): sequencing the most valuable type-strain genomes for metagenomic binning, comparative biology and taxonomic classification.</title>
        <authorList>
            <person name="Goeker M."/>
        </authorList>
    </citation>
    <scope>NUCLEOTIDE SEQUENCE [LARGE SCALE GENOMIC DNA]</scope>
    <source>
        <strain evidence="2 3">DSM 106146</strain>
    </source>
</reference>
<feature type="transmembrane region" description="Helical" evidence="1">
    <location>
        <begin position="29"/>
        <end position="47"/>
    </location>
</feature>
<feature type="transmembrane region" description="Helical" evidence="1">
    <location>
        <begin position="106"/>
        <end position="127"/>
    </location>
</feature>
<dbReference type="AlphaFoldDB" id="A0A7W8HB57"/>
<gene>
    <name evidence="2" type="ORF">HNP82_001627</name>
</gene>
<protein>
    <submittedName>
        <fullName evidence="2">Stage III sporulation protein AD</fullName>
    </submittedName>
</protein>
<evidence type="ECO:0000313" key="3">
    <source>
        <dbReference type="Proteomes" id="UP000543642"/>
    </source>
</evidence>
<dbReference type="NCBIfam" id="TIGR02849">
    <property type="entry name" value="spore_III_AD"/>
    <property type="match status" value="1"/>
</dbReference>
<keyword evidence="1" id="KW-0472">Membrane</keyword>
<keyword evidence="1" id="KW-0812">Transmembrane</keyword>
<organism evidence="2 3">
    <name type="scientific">Catenibacillus scindens</name>
    <dbReference type="NCBI Taxonomy" id="673271"/>
    <lineage>
        <taxon>Bacteria</taxon>
        <taxon>Bacillati</taxon>
        <taxon>Bacillota</taxon>
        <taxon>Clostridia</taxon>
        <taxon>Lachnospirales</taxon>
        <taxon>Lachnospiraceae</taxon>
        <taxon>Catenibacillus</taxon>
    </lineage>
</organism>
<sequence length="128" mass="13692">MTLFKAAVLGICAAILALSLKPVRGEYSTMLSLAAGGIIFTFILVKLDTMIQVIRQIGSYISVNPQYIGILIKIIGVSYLCEFSASLCKDAGYQTIASQIEIAGKLTILVMSMPVLLALLDTVGSFLQ</sequence>
<proteinExistence type="predicted"/>
<accession>A0A7W8HB57</accession>
<dbReference type="EMBL" id="JACHFW010000005">
    <property type="protein sequence ID" value="MBB5264500.1"/>
    <property type="molecule type" value="Genomic_DNA"/>
</dbReference>
<dbReference type="Proteomes" id="UP000543642">
    <property type="component" value="Unassembled WGS sequence"/>
</dbReference>
<name>A0A7W8HB57_9FIRM</name>
<keyword evidence="3" id="KW-1185">Reference proteome</keyword>
<evidence type="ECO:0000313" key="2">
    <source>
        <dbReference type="EMBL" id="MBB5264500.1"/>
    </source>
</evidence>
<comment type="caution">
    <text evidence="2">The sequence shown here is derived from an EMBL/GenBank/DDBJ whole genome shotgun (WGS) entry which is preliminary data.</text>
</comment>
<dbReference type="RefSeq" id="WP_183773122.1">
    <property type="nucleotide sequence ID" value="NZ_CAWVEG010000172.1"/>
</dbReference>